<dbReference type="SFLD" id="SFLDG01017">
    <property type="entry name" value="Polyprenyl_Transferase_Like"/>
    <property type="match status" value="1"/>
</dbReference>
<dbReference type="PROSITE" id="PS00723">
    <property type="entry name" value="POLYPRENYL_SYNTHASE_1"/>
    <property type="match status" value="1"/>
</dbReference>
<dbReference type="GO" id="GO:0046872">
    <property type="term" value="F:metal ion binding"/>
    <property type="evidence" value="ECO:0007669"/>
    <property type="project" value="UniProtKB-KW"/>
</dbReference>
<reference evidence="6" key="1">
    <citation type="submission" date="2020-05" db="EMBL/GenBank/DDBJ databases">
        <authorList>
            <person name="Chiriac C."/>
            <person name="Salcher M."/>
            <person name="Ghai R."/>
            <person name="Kavagutti S V."/>
        </authorList>
    </citation>
    <scope>NUCLEOTIDE SEQUENCE</scope>
</reference>
<comment type="cofactor">
    <cofactor evidence="1">
        <name>Mg(2+)</name>
        <dbReference type="ChEBI" id="CHEBI:18420"/>
    </cofactor>
</comment>
<dbReference type="SFLD" id="SFLDS00005">
    <property type="entry name" value="Isoprenoid_Synthase_Type_I"/>
    <property type="match status" value="1"/>
</dbReference>
<dbReference type="PANTHER" id="PTHR12001">
    <property type="entry name" value="GERANYLGERANYL PYROPHOSPHATE SYNTHASE"/>
    <property type="match status" value="1"/>
</dbReference>
<name>A0A6J7FDZ0_9ZZZZ</name>
<dbReference type="InterPro" id="IPR000092">
    <property type="entry name" value="Polyprenyl_synt"/>
</dbReference>
<dbReference type="PANTHER" id="PTHR12001:SF85">
    <property type="entry name" value="SHORT CHAIN ISOPRENYL DIPHOSPHATE SYNTHASE"/>
    <property type="match status" value="1"/>
</dbReference>
<keyword evidence="4" id="KW-0479">Metal-binding</keyword>
<dbReference type="Gene3D" id="1.10.600.10">
    <property type="entry name" value="Farnesyl Diphosphate Synthase"/>
    <property type="match status" value="1"/>
</dbReference>
<gene>
    <name evidence="6" type="ORF">UFOPK3516_00419</name>
</gene>
<evidence type="ECO:0000256" key="4">
    <source>
        <dbReference type="ARBA" id="ARBA00022723"/>
    </source>
</evidence>
<dbReference type="InterPro" id="IPR033749">
    <property type="entry name" value="Polyprenyl_synt_CS"/>
</dbReference>
<accession>A0A6J7FDZ0</accession>
<evidence type="ECO:0000256" key="3">
    <source>
        <dbReference type="ARBA" id="ARBA00022679"/>
    </source>
</evidence>
<evidence type="ECO:0000256" key="5">
    <source>
        <dbReference type="ARBA" id="ARBA00022842"/>
    </source>
</evidence>
<keyword evidence="5" id="KW-0460">Magnesium</keyword>
<keyword evidence="3" id="KW-0808">Transferase</keyword>
<dbReference type="GO" id="GO:0004659">
    <property type="term" value="F:prenyltransferase activity"/>
    <property type="evidence" value="ECO:0007669"/>
    <property type="project" value="InterPro"/>
</dbReference>
<dbReference type="EMBL" id="CAFBMB010000019">
    <property type="protein sequence ID" value="CAB4891635.1"/>
    <property type="molecule type" value="Genomic_DNA"/>
</dbReference>
<evidence type="ECO:0000256" key="2">
    <source>
        <dbReference type="ARBA" id="ARBA00006706"/>
    </source>
</evidence>
<comment type="similarity">
    <text evidence="2">Belongs to the FPP/GGPP synthase family.</text>
</comment>
<dbReference type="PROSITE" id="PS00444">
    <property type="entry name" value="POLYPRENYL_SYNTHASE_2"/>
    <property type="match status" value="1"/>
</dbReference>
<dbReference type="AlphaFoldDB" id="A0A6J7FDZ0"/>
<proteinExistence type="inferred from homology"/>
<dbReference type="Pfam" id="PF00348">
    <property type="entry name" value="polyprenyl_synt"/>
    <property type="match status" value="1"/>
</dbReference>
<organism evidence="6">
    <name type="scientific">freshwater metagenome</name>
    <dbReference type="NCBI Taxonomy" id="449393"/>
    <lineage>
        <taxon>unclassified sequences</taxon>
        <taxon>metagenomes</taxon>
        <taxon>ecological metagenomes</taxon>
    </lineage>
</organism>
<evidence type="ECO:0000313" key="6">
    <source>
        <dbReference type="EMBL" id="CAB4891635.1"/>
    </source>
</evidence>
<dbReference type="InterPro" id="IPR008949">
    <property type="entry name" value="Isoprenoid_synthase_dom_sf"/>
</dbReference>
<sequence length="354" mass="38716">MLNAEQWVASTNERIAAFTRASETELAHMGEEAEIFIEQTRTFLAGGKRFRAMCTLLGYSTSAPRIDASAIDVAVGLEFFHAAALVHDDIMDRSDTRRGKPSAHRAFDALHVERGYAGDPERFGISSALLFGDLLLAFSDELVTTGIRQHRESGPRARREFNTMRRDVTVGQYLDILEEVSWPVVDKASALDRAVRVVTYKSAKYSIEAPLRIGAALGGADDELLDALSLFGLPLGIAFQLRDDLLGVFGNEEQTGKPVGDDLREGKRTALIAIAESRLGAGHSLAGLGDDNLSVERVREIQDLLRDIGAESEVEKMIAQELSRAHEALDTVPVPDDVRKALAQLARMVTERSA</sequence>
<protein>
    <submittedName>
        <fullName evidence="6">Unannotated protein</fullName>
    </submittedName>
</protein>
<dbReference type="CDD" id="cd00685">
    <property type="entry name" value="Trans_IPPS_HT"/>
    <property type="match status" value="1"/>
</dbReference>
<dbReference type="GO" id="GO:0008299">
    <property type="term" value="P:isoprenoid biosynthetic process"/>
    <property type="evidence" value="ECO:0007669"/>
    <property type="project" value="InterPro"/>
</dbReference>
<dbReference type="SUPFAM" id="SSF48576">
    <property type="entry name" value="Terpenoid synthases"/>
    <property type="match status" value="1"/>
</dbReference>
<evidence type="ECO:0000256" key="1">
    <source>
        <dbReference type="ARBA" id="ARBA00001946"/>
    </source>
</evidence>